<evidence type="ECO:0000256" key="1">
    <source>
        <dbReference type="ARBA" id="ARBA00004651"/>
    </source>
</evidence>
<dbReference type="RefSeq" id="WP_119442194.1">
    <property type="nucleotide sequence ID" value="NZ_CP170494.1"/>
</dbReference>
<sequence length="636" mass="70942">MLQLTLVFILASFMLLTVSRLLLAGWQWRRVQKAGGLLPILIGGLRIDAHQIAILAGIPLLASFWLGDTPFALHIAEWWFQLAWLLLGFLELATPQFITEYDSRPNRLFVEYLEHPKEVFGMLWKGYKAVIICALALLGVLGWVGHLLFGHATPDLPLPVWQAALLTLVSACIIFLAIRGTLRHRPINPSTVAYCGDSLLNTLPLNSLYNVIYAIYSKKNERSAADVYGNLDPSEILDIVRESAHIDGETLTRSIPTLHKQIADRPEPSRLKNIVIIVEESLGAQYVANLGGQKLTPNIDQLAGTAWNFTRAYATGTRSVRGLEAISAGFPPTLSDAALRLPGAQSRFFTLAQLLKQYGYHSRFVYGGEAHFDNMKSFFLGNGFDSLHERESFNNPAFIGTWGASDEDMFNKVHSLLNTPSDQPSLTLAFTVSNHSPWEYPAGRIDVQGDPATVENTVRYSDWALGAFFERAKESTYWDNTLFLIVADHDARVGGEQLIPLKHFHIPALILGCDVQPCNDARIISQIDLAPTLLSLAGISSEHPMIGHDLTKPTGGGRAMMQFSDNYGYLKGDQLLVLEPHRPIRQFTYHAPDTYTAETVQHTLAQEALAHVLWPDWAYRHQEYTLPHLQARVAYE</sequence>
<keyword evidence="3 6" id="KW-0812">Transmembrane</keyword>
<dbReference type="PIRSF" id="PIRSF005091">
    <property type="entry name" value="Mmb_sulf_HI1246"/>
    <property type="match status" value="1"/>
</dbReference>
<gene>
    <name evidence="8" type="ORF">CJO09_09865</name>
</gene>
<dbReference type="SUPFAM" id="SSF53649">
    <property type="entry name" value="Alkaline phosphatase-like"/>
    <property type="match status" value="1"/>
</dbReference>
<evidence type="ECO:0000256" key="2">
    <source>
        <dbReference type="ARBA" id="ARBA00022475"/>
    </source>
</evidence>
<feature type="transmembrane region" description="Helical" evidence="6">
    <location>
        <begin position="47"/>
        <end position="66"/>
    </location>
</feature>
<protein>
    <submittedName>
        <fullName evidence="8">Sulfatase</fullName>
    </submittedName>
</protein>
<evidence type="ECO:0000313" key="9">
    <source>
        <dbReference type="Proteomes" id="UP000266483"/>
    </source>
</evidence>
<evidence type="ECO:0000259" key="7">
    <source>
        <dbReference type="Pfam" id="PF00884"/>
    </source>
</evidence>
<dbReference type="Gene3D" id="3.40.720.10">
    <property type="entry name" value="Alkaline Phosphatase, subunit A"/>
    <property type="match status" value="1"/>
</dbReference>
<feature type="transmembrane region" description="Helical" evidence="6">
    <location>
        <begin position="6"/>
        <end position="26"/>
    </location>
</feature>
<evidence type="ECO:0000256" key="3">
    <source>
        <dbReference type="ARBA" id="ARBA00022692"/>
    </source>
</evidence>
<proteinExistence type="predicted"/>
<name>A0ABX9MWL3_9BURK</name>
<keyword evidence="9" id="KW-1185">Reference proteome</keyword>
<dbReference type="Pfam" id="PF00884">
    <property type="entry name" value="Sulfatase"/>
    <property type="match status" value="1"/>
</dbReference>
<evidence type="ECO:0000313" key="8">
    <source>
        <dbReference type="EMBL" id="RII82871.1"/>
    </source>
</evidence>
<dbReference type="EMBL" id="NQOU01000003">
    <property type="protein sequence ID" value="RII82871.1"/>
    <property type="molecule type" value="Genomic_DNA"/>
</dbReference>
<dbReference type="InterPro" id="IPR012160">
    <property type="entry name" value="LtaS-like"/>
</dbReference>
<dbReference type="InterPro" id="IPR000917">
    <property type="entry name" value="Sulfatase_N"/>
</dbReference>
<accession>A0ABX9MWL3</accession>
<comment type="caution">
    <text evidence="8">The sequence shown here is derived from an EMBL/GenBank/DDBJ whole genome shotgun (WGS) entry which is preliminary data.</text>
</comment>
<keyword evidence="4 6" id="KW-1133">Transmembrane helix</keyword>
<dbReference type="InterPro" id="IPR017850">
    <property type="entry name" value="Alkaline_phosphatase_core_sf"/>
</dbReference>
<feature type="transmembrane region" description="Helical" evidence="6">
    <location>
        <begin position="160"/>
        <end position="178"/>
    </location>
</feature>
<dbReference type="PANTHER" id="PTHR47371:SF3">
    <property type="entry name" value="PHOSPHOGLYCEROL TRANSFERASE I"/>
    <property type="match status" value="1"/>
</dbReference>
<comment type="subcellular location">
    <subcellularLocation>
        <location evidence="1">Cell membrane</location>
        <topology evidence="1">Multi-pass membrane protein</topology>
    </subcellularLocation>
</comment>
<evidence type="ECO:0000256" key="5">
    <source>
        <dbReference type="ARBA" id="ARBA00023136"/>
    </source>
</evidence>
<dbReference type="Proteomes" id="UP000266483">
    <property type="component" value="Unassembled WGS sequence"/>
</dbReference>
<dbReference type="CDD" id="cd16015">
    <property type="entry name" value="LTA_synthase"/>
    <property type="match status" value="1"/>
</dbReference>
<keyword evidence="5 6" id="KW-0472">Membrane</keyword>
<dbReference type="InterPro" id="IPR050448">
    <property type="entry name" value="OpgB/LTA_synthase_biosynth"/>
</dbReference>
<organism evidence="8 9">
    <name type="scientific">Neopusillimonas maritima</name>
    <dbReference type="NCBI Taxonomy" id="2026239"/>
    <lineage>
        <taxon>Bacteria</taxon>
        <taxon>Pseudomonadati</taxon>
        <taxon>Pseudomonadota</taxon>
        <taxon>Betaproteobacteria</taxon>
        <taxon>Burkholderiales</taxon>
        <taxon>Alcaligenaceae</taxon>
        <taxon>Neopusillimonas</taxon>
    </lineage>
</organism>
<keyword evidence="2" id="KW-1003">Cell membrane</keyword>
<feature type="transmembrane region" description="Helical" evidence="6">
    <location>
        <begin position="129"/>
        <end position="148"/>
    </location>
</feature>
<feature type="domain" description="Sulfatase N-terminal" evidence="7">
    <location>
        <begin position="272"/>
        <end position="539"/>
    </location>
</feature>
<dbReference type="PANTHER" id="PTHR47371">
    <property type="entry name" value="LIPOTEICHOIC ACID SYNTHASE"/>
    <property type="match status" value="1"/>
</dbReference>
<evidence type="ECO:0000256" key="6">
    <source>
        <dbReference type="SAM" id="Phobius"/>
    </source>
</evidence>
<reference evidence="8 9" key="1">
    <citation type="submission" date="2017-08" db="EMBL/GenBank/DDBJ databases">
        <title>Pusillimonas indicus sp. nov., a member of the family Alcaligenaceae isolated from surface seawater.</title>
        <authorList>
            <person name="Li J."/>
        </authorList>
    </citation>
    <scope>NUCLEOTIDE SEQUENCE [LARGE SCALE GENOMIC DNA]</scope>
    <source>
        <strain evidence="8 9">17-4A</strain>
    </source>
</reference>
<evidence type="ECO:0000256" key="4">
    <source>
        <dbReference type="ARBA" id="ARBA00022989"/>
    </source>
</evidence>
<dbReference type="Gene3D" id="3.30.1120.80">
    <property type="match status" value="1"/>
</dbReference>